<dbReference type="AlphaFoldDB" id="A0AA87SWD4"/>
<accession>A0AA87SWD4</accession>
<dbReference type="EMBL" id="AKWM02000041">
    <property type="protein sequence ID" value="EKR99883.1"/>
    <property type="molecule type" value="Genomic_DNA"/>
</dbReference>
<gene>
    <name evidence="2" type="ORF">LEP1GSC125_3120</name>
</gene>
<organism evidence="2 3">
    <name type="scientific">Leptospira mayottensis 200901122</name>
    <dbReference type="NCBI Taxonomy" id="1193010"/>
    <lineage>
        <taxon>Bacteria</taxon>
        <taxon>Pseudomonadati</taxon>
        <taxon>Spirochaetota</taxon>
        <taxon>Spirochaetia</taxon>
        <taxon>Leptospirales</taxon>
        <taxon>Leptospiraceae</taxon>
        <taxon>Leptospira</taxon>
    </lineage>
</organism>
<dbReference type="Proteomes" id="UP000001343">
    <property type="component" value="Unassembled WGS sequence"/>
</dbReference>
<keyword evidence="1" id="KW-1133">Transmembrane helix</keyword>
<reference evidence="2 3" key="1">
    <citation type="journal article" date="2014" name="Int. J. Syst. Evol. Microbiol.">
        <title>Leptospira mayottensis sp. nov., a pathogenic species of the genus Leptospira isolated from humans.</title>
        <authorList>
            <person name="Bourhy P."/>
            <person name="Collet L."/>
            <person name="Brisse S."/>
            <person name="Picardeau M."/>
        </authorList>
    </citation>
    <scope>NUCLEOTIDE SEQUENCE [LARGE SCALE GENOMIC DNA]</scope>
    <source>
        <strain evidence="2 3">200901122</strain>
    </source>
</reference>
<comment type="caution">
    <text evidence="2">The sequence shown here is derived from an EMBL/GenBank/DDBJ whole genome shotgun (WGS) entry which is preliminary data.</text>
</comment>
<feature type="transmembrane region" description="Helical" evidence="1">
    <location>
        <begin position="14"/>
        <end position="34"/>
    </location>
</feature>
<keyword evidence="1" id="KW-0472">Membrane</keyword>
<protein>
    <submittedName>
        <fullName evidence="2">Lipoprotein</fullName>
    </submittedName>
</protein>
<proteinExistence type="predicted"/>
<dbReference type="PROSITE" id="PS51257">
    <property type="entry name" value="PROKAR_LIPOPROTEIN"/>
    <property type="match status" value="1"/>
</dbReference>
<keyword evidence="2" id="KW-0449">Lipoprotein</keyword>
<sequence length="68" mass="8240">MIQQKTSDTTLRTWVVFVLFFISACFVYSFDFFFRFSKTSSYGNRSMIDLFYGTLYLRKRVNESLDFR</sequence>
<evidence type="ECO:0000256" key="1">
    <source>
        <dbReference type="SAM" id="Phobius"/>
    </source>
</evidence>
<evidence type="ECO:0000313" key="3">
    <source>
        <dbReference type="Proteomes" id="UP000001343"/>
    </source>
</evidence>
<name>A0AA87SWD4_9LEPT</name>
<keyword evidence="1" id="KW-0812">Transmembrane</keyword>
<evidence type="ECO:0000313" key="2">
    <source>
        <dbReference type="EMBL" id="EKR99883.1"/>
    </source>
</evidence>